<comment type="caution">
    <text evidence="1">The sequence shown here is derived from an EMBL/GenBank/DDBJ whole genome shotgun (WGS) entry which is preliminary data.</text>
</comment>
<sequence>MGDGGYAIGSKRYARFAVATAEGIVLRLRRKRLVVSRGVGRWRPCGSWEATVEEEVVSIDPDVRYKQRKKKGEGASRVAIGKQRWSRVAAGEGGADNVGIRCGPLAIADEGWSVVGWRRRSWSCGCGRCGGPFLLGHQQAGWGIDVGYFFEDVVHGLLDYGIVTETLRIAALIPDDKNRRVLS</sequence>
<dbReference type="AlphaFoldDB" id="A0A427AGY6"/>
<dbReference type="Proteomes" id="UP000287651">
    <property type="component" value="Unassembled WGS sequence"/>
</dbReference>
<accession>A0A427AGY6</accession>
<evidence type="ECO:0000313" key="2">
    <source>
        <dbReference type="Proteomes" id="UP000287651"/>
    </source>
</evidence>
<evidence type="ECO:0000313" key="1">
    <source>
        <dbReference type="EMBL" id="RRT75519.1"/>
    </source>
</evidence>
<gene>
    <name evidence="1" type="ORF">B296_00022700</name>
</gene>
<organism evidence="1 2">
    <name type="scientific">Ensete ventricosum</name>
    <name type="common">Abyssinian banana</name>
    <name type="synonym">Musa ensete</name>
    <dbReference type="NCBI Taxonomy" id="4639"/>
    <lineage>
        <taxon>Eukaryota</taxon>
        <taxon>Viridiplantae</taxon>
        <taxon>Streptophyta</taxon>
        <taxon>Embryophyta</taxon>
        <taxon>Tracheophyta</taxon>
        <taxon>Spermatophyta</taxon>
        <taxon>Magnoliopsida</taxon>
        <taxon>Liliopsida</taxon>
        <taxon>Zingiberales</taxon>
        <taxon>Musaceae</taxon>
        <taxon>Ensete</taxon>
    </lineage>
</organism>
<dbReference type="EMBL" id="AMZH03002457">
    <property type="protein sequence ID" value="RRT75519.1"/>
    <property type="molecule type" value="Genomic_DNA"/>
</dbReference>
<proteinExistence type="predicted"/>
<reference evidence="1 2" key="1">
    <citation type="journal article" date="2014" name="Agronomy (Basel)">
        <title>A Draft Genome Sequence for Ensete ventricosum, the Drought-Tolerant Tree Against Hunger.</title>
        <authorList>
            <person name="Harrison J."/>
            <person name="Moore K.A."/>
            <person name="Paszkiewicz K."/>
            <person name="Jones T."/>
            <person name="Grant M."/>
            <person name="Ambacheew D."/>
            <person name="Muzemil S."/>
            <person name="Studholme D.J."/>
        </authorList>
    </citation>
    <scope>NUCLEOTIDE SEQUENCE [LARGE SCALE GENOMIC DNA]</scope>
</reference>
<protein>
    <submittedName>
        <fullName evidence="1">Uncharacterized protein</fullName>
    </submittedName>
</protein>
<name>A0A427AGY6_ENSVE</name>